<comment type="caution">
    <text evidence="1">The sequence shown here is derived from an EMBL/GenBank/DDBJ whole genome shotgun (WGS) entry which is preliminary data.</text>
</comment>
<reference evidence="1" key="1">
    <citation type="submission" date="2023-03" db="EMBL/GenBank/DDBJ databases">
        <title>Massive genome expansion in bonnet fungi (Mycena s.s.) driven by repeated elements and novel gene families across ecological guilds.</title>
        <authorList>
            <consortium name="Lawrence Berkeley National Laboratory"/>
            <person name="Harder C.B."/>
            <person name="Miyauchi S."/>
            <person name="Viragh M."/>
            <person name="Kuo A."/>
            <person name="Thoen E."/>
            <person name="Andreopoulos B."/>
            <person name="Lu D."/>
            <person name="Skrede I."/>
            <person name="Drula E."/>
            <person name="Henrissat B."/>
            <person name="Morin E."/>
            <person name="Kohler A."/>
            <person name="Barry K."/>
            <person name="LaButti K."/>
            <person name="Morin E."/>
            <person name="Salamov A."/>
            <person name="Lipzen A."/>
            <person name="Mereny Z."/>
            <person name="Hegedus B."/>
            <person name="Baldrian P."/>
            <person name="Stursova M."/>
            <person name="Weitz H."/>
            <person name="Taylor A."/>
            <person name="Grigoriev I.V."/>
            <person name="Nagy L.G."/>
            <person name="Martin F."/>
            <person name="Kauserud H."/>
        </authorList>
    </citation>
    <scope>NUCLEOTIDE SEQUENCE</scope>
    <source>
        <strain evidence="1">CBHHK002</strain>
    </source>
</reference>
<name>A0AAD6ZZI3_9AGAR</name>
<proteinExistence type="predicted"/>
<dbReference type="AlphaFoldDB" id="A0AAD6ZZI3"/>
<dbReference type="EMBL" id="JARIHO010000022">
    <property type="protein sequence ID" value="KAJ7344071.1"/>
    <property type="molecule type" value="Genomic_DNA"/>
</dbReference>
<keyword evidence="2" id="KW-1185">Reference proteome</keyword>
<dbReference type="Proteomes" id="UP001218218">
    <property type="component" value="Unassembled WGS sequence"/>
</dbReference>
<evidence type="ECO:0000313" key="2">
    <source>
        <dbReference type="Proteomes" id="UP001218218"/>
    </source>
</evidence>
<evidence type="ECO:0000313" key="1">
    <source>
        <dbReference type="EMBL" id="KAJ7344071.1"/>
    </source>
</evidence>
<sequence>MDSIFSIPDGKAVGDSTREGEEMYPLYIPDTTVGEFDDFLQWLYRAQWVALGSDVAVLERICTHLLKLMHKWEIEVAKDYAISLLRTIDIPLARRLQLAGKFGITQWVEPTVAKIFKKKITALTHFDVEAMGWPVFMMLVKAQESMDVETRRTALVPPQMLKDPSW</sequence>
<gene>
    <name evidence="1" type="ORF">DFH08DRAFT_962213</name>
</gene>
<accession>A0AAD6ZZI3</accession>
<evidence type="ECO:0008006" key="3">
    <source>
        <dbReference type="Google" id="ProtNLM"/>
    </source>
</evidence>
<protein>
    <recommendedName>
        <fullName evidence="3">BTB domain-containing protein</fullName>
    </recommendedName>
</protein>
<organism evidence="1 2">
    <name type="scientific">Mycena albidolilacea</name>
    <dbReference type="NCBI Taxonomy" id="1033008"/>
    <lineage>
        <taxon>Eukaryota</taxon>
        <taxon>Fungi</taxon>
        <taxon>Dikarya</taxon>
        <taxon>Basidiomycota</taxon>
        <taxon>Agaricomycotina</taxon>
        <taxon>Agaricomycetes</taxon>
        <taxon>Agaricomycetidae</taxon>
        <taxon>Agaricales</taxon>
        <taxon>Marasmiineae</taxon>
        <taxon>Mycenaceae</taxon>
        <taxon>Mycena</taxon>
    </lineage>
</organism>